<feature type="binding site" evidence="18">
    <location>
        <position position="15"/>
    </location>
    <ligand>
        <name>a divalent metal cation</name>
        <dbReference type="ChEBI" id="CHEBI:60240"/>
    </ligand>
</feature>
<keyword evidence="11" id="KW-0443">Lipid metabolism</keyword>
<dbReference type="InterPro" id="IPR033717">
    <property type="entry name" value="UDPK"/>
</dbReference>
<evidence type="ECO:0000256" key="12">
    <source>
        <dbReference type="ARBA" id="ARBA00023136"/>
    </source>
</evidence>
<feature type="binding site" evidence="17">
    <location>
        <position position="3"/>
    </location>
    <ligand>
        <name>ATP</name>
        <dbReference type="ChEBI" id="CHEBI:30616"/>
    </ligand>
</feature>
<evidence type="ECO:0000256" key="17">
    <source>
        <dbReference type="PIRSR" id="PIRSR600829-3"/>
    </source>
</evidence>
<keyword evidence="21" id="KW-1185">Reference proteome</keyword>
<keyword evidence="13" id="KW-0594">Phospholipid biosynthesis</keyword>
<evidence type="ECO:0000256" key="8">
    <source>
        <dbReference type="ARBA" id="ARBA00022777"/>
    </source>
</evidence>
<feature type="transmembrane region" description="Helical" evidence="19">
    <location>
        <begin position="44"/>
        <end position="62"/>
    </location>
</feature>
<keyword evidence="4" id="KW-0444">Lipid biosynthesis</keyword>
<protein>
    <submittedName>
        <fullName evidence="20">Diacylglycerol kinase family protein</fullName>
    </submittedName>
</protein>
<evidence type="ECO:0000256" key="9">
    <source>
        <dbReference type="ARBA" id="ARBA00022840"/>
    </source>
</evidence>
<proteinExistence type="inferred from homology"/>
<evidence type="ECO:0000313" key="21">
    <source>
        <dbReference type="Proteomes" id="UP001164705"/>
    </source>
</evidence>
<evidence type="ECO:0000256" key="14">
    <source>
        <dbReference type="ARBA" id="ARBA00023264"/>
    </source>
</evidence>
<evidence type="ECO:0000256" key="19">
    <source>
        <dbReference type="SAM" id="Phobius"/>
    </source>
</evidence>
<evidence type="ECO:0000256" key="5">
    <source>
        <dbReference type="ARBA" id="ARBA00022679"/>
    </source>
</evidence>
<keyword evidence="3" id="KW-1003">Cell membrane</keyword>
<feature type="binding site" evidence="17">
    <location>
        <begin position="72"/>
        <end position="74"/>
    </location>
    <ligand>
        <name>ATP</name>
        <dbReference type="ChEBI" id="CHEBI:30616"/>
    </ligand>
</feature>
<feature type="binding site" evidence="17">
    <location>
        <position position="63"/>
    </location>
    <ligand>
        <name>ATP</name>
        <dbReference type="ChEBI" id="CHEBI:30616"/>
    </ligand>
</feature>
<evidence type="ECO:0000256" key="7">
    <source>
        <dbReference type="ARBA" id="ARBA00022741"/>
    </source>
</evidence>
<evidence type="ECO:0000256" key="16">
    <source>
        <dbReference type="PIRSR" id="PIRSR600829-2"/>
    </source>
</evidence>
<evidence type="ECO:0000256" key="3">
    <source>
        <dbReference type="ARBA" id="ARBA00022475"/>
    </source>
</evidence>
<reference evidence="20" key="1">
    <citation type="submission" date="2022-11" db="EMBL/GenBank/DDBJ databases">
        <title>Lacinutrix neustonica HL-RS19T sp. nov., isolated from the surface microlayer sample of brackish Lake Shihwa.</title>
        <authorList>
            <person name="Choi J.Y."/>
            <person name="Hwang C.Y."/>
        </authorList>
    </citation>
    <scope>NUCLEOTIDE SEQUENCE</scope>
    <source>
        <strain evidence="20">HL-RS19</strain>
    </source>
</reference>
<keyword evidence="10 19" id="KW-1133">Transmembrane helix</keyword>
<dbReference type="InterPro" id="IPR000829">
    <property type="entry name" value="DAGK"/>
</dbReference>
<dbReference type="Pfam" id="PF01219">
    <property type="entry name" value="DAGK_prokar"/>
    <property type="match status" value="1"/>
</dbReference>
<evidence type="ECO:0000256" key="18">
    <source>
        <dbReference type="PIRSR" id="PIRSR600829-4"/>
    </source>
</evidence>
<dbReference type="KEGG" id="lnu:N7U66_03180"/>
<dbReference type="Proteomes" id="UP001164705">
    <property type="component" value="Chromosome"/>
</dbReference>
<keyword evidence="14" id="KW-1208">Phospholipid metabolism</keyword>
<dbReference type="GO" id="GO:0005524">
    <property type="term" value="F:ATP binding"/>
    <property type="evidence" value="ECO:0007669"/>
    <property type="project" value="UniProtKB-KW"/>
</dbReference>
<dbReference type="GO" id="GO:0046872">
    <property type="term" value="F:metal ion binding"/>
    <property type="evidence" value="ECO:0007669"/>
    <property type="project" value="UniProtKB-KW"/>
</dbReference>
<evidence type="ECO:0000313" key="20">
    <source>
        <dbReference type="EMBL" id="WAC02692.1"/>
    </source>
</evidence>
<feature type="binding site" evidence="17">
    <location>
        <begin position="81"/>
        <end position="82"/>
    </location>
    <ligand>
        <name>ATP</name>
        <dbReference type="ChEBI" id="CHEBI:30616"/>
    </ligand>
</feature>
<keyword evidence="6 19" id="KW-0812">Transmembrane</keyword>
<feature type="transmembrane region" description="Helical" evidence="19">
    <location>
        <begin position="20"/>
        <end position="37"/>
    </location>
</feature>
<dbReference type="EMBL" id="CP113088">
    <property type="protein sequence ID" value="WAC02692.1"/>
    <property type="molecule type" value="Genomic_DNA"/>
</dbReference>
<feature type="binding site" evidence="18">
    <location>
        <position position="63"/>
    </location>
    <ligand>
        <name>a divalent metal cation</name>
        <dbReference type="ChEBI" id="CHEBI:60240"/>
    </ligand>
</feature>
<evidence type="ECO:0000256" key="13">
    <source>
        <dbReference type="ARBA" id="ARBA00023209"/>
    </source>
</evidence>
<dbReference type="PANTHER" id="PTHR34299:SF1">
    <property type="entry name" value="DIACYLGLYCEROL KINASE"/>
    <property type="match status" value="1"/>
</dbReference>
<comment type="cofactor">
    <cofactor evidence="18">
        <name>Mg(2+)</name>
        <dbReference type="ChEBI" id="CHEBI:18420"/>
    </cofactor>
    <text evidence="18">Mn(2+), Zn(2+), Cd(2+) and Co(2+) support activity to lesser extents.</text>
</comment>
<comment type="subcellular location">
    <subcellularLocation>
        <location evidence="1">Cell membrane</location>
        <topology evidence="1">Multi-pass membrane protein</topology>
    </subcellularLocation>
</comment>
<feature type="binding site" evidence="16">
    <location>
        <position position="56"/>
    </location>
    <ligand>
        <name>substrate</name>
    </ligand>
</feature>
<feature type="transmembrane region" description="Helical" evidence="19">
    <location>
        <begin position="82"/>
        <end position="104"/>
    </location>
</feature>
<evidence type="ECO:0000256" key="1">
    <source>
        <dbReference type="ARBA" id="ARBA00004651"/>
    </source>
</evidence>
<dbReference type="InterPro" id="IPR036945">
    <property type="entry name" value="DAGK_sf"/>
</dbReference>
<feature type="binding site" evidence="17">
    <location>
        <position position="15"/>
    </location>
    <ligand>
        <name>ATP</name>
        <dbReference type="ChEBI" id="CHEBI:30616"/>
    </ligand>
</feature>
<gene>
    <name evidence="20" type="ORF">N7U66_03180</name>
</gene>
<keyword evidence="5" id="KW-0808">Transferase</keyword>
<comment type="similarity">
    <text evidence="2">Belongs to the bacterial diacylglycerol kinase family.</text>
</comment>
<evidence type="ECO:0000256" key="10">
    <source>
        <dbReference type="ARBA" id="ARBA00022989"/>
    </source>
</evidence>
<accession>A0A9E8MW42</accession>
<evidence type="ECO:0000256" key="15">
    <source>
        <dbReference type="PIRSR" id="PIRSR600829-1"/>
    </source>
</evidence>
<dbReference type="GO" id="GO:0016301">
    <property type="term" value="F:kinase activity"/>
    <property type="evidence" value="ECO:0007669"/>
    <property type="project" value="UniProtKB-KW"/>
</dbReference>
<feature type="active site" description="Proton acceptor" evidence="15">
    <location>
        <position position="56"/>
    </location>
</feature>
<dbReference type="RefSeq" id="WP_267677290.1">
    <property type="nucleotide sequence ID" value="NZ_CP113088.1"/>
</dbReference>
<evidence type="ECO:0000256" key="4">
    <source>
        <dbReference type="ARBA" id="ARBA00022516"/>
    </source>
</evidence>
<dbReference type="AlphaFoldDB" id="A0A9E8MW42"/>
<keyword evidence="12 19" id="KW-0472">Membrane</keyword>
<evidence type="ECO:0000256" key="2">
    <source>
        <dbReference type="ARBA" id="ARBA00005967"/>
    </source>
</evidence>
<evidence type="ECO:0000256" key="6">
    <source>
        <dbReference type="ARBA" id="ARBA00022692"/>
    </source>
</evidence>
<name>A0A9E8MW42_9FLAO</name>
<keyword evidence="18" id="KW-0460">Magnesium</keyword>
<sequence length="108" mass="11709">MGYAFKGAYLLITTEASLKVQFVLGIIMTLAGLYFGLSSIEWCIQTLVIALIMAIEGINTAVEEMADFIHPEYHPKIGLIKDLAAGAVFIVAIAAIAIGFIIYIPKIF</sequence>
<keyword evidence="18" id="KW-0479">Metal-binding</keyword>
<dbReference type="GO" id="GO:0005886">
    <property type="term" value="C:plasma membrane"/>
    <property type="evidence" value="ECO:0007669"/>
    <property type="project" value="UniProtKB-SubCell"/>
</dbReference>
<keyword evidence="9 17" id="KW-0067">ATP-binding</keyword>
<organism evidence="20 21">
    <name type="scientific">Lacinutrix neustonica</name>
    <dbReference type="NCBI Taxonomy" id="2980107"/>
    <lineage>
        <taxon>Bacteria</taxon>
        <taxon>Pseudomonadati</taxon>
        <taxon>Bacteroidota</taxon>
        <taxon>Flavobacteriia</taxon>
        <taxon>Flavobacteriales</taxon>
        <taxon>Flavobacteriaceae</taxon>
        <taxon>Lacinutrix</taxon>
    </lineage>
</organism>
<dbReference type="Gene3D" id="1.10.287.3610">
    <property type="match status" value="1"/>
</dbReference>
<dbReference type="GO" id="GO:0008654">
    <property type="term" value="P:phospholipid biosynthetic process"/>
    <property type="evidence" value="ECO:0007669"/>
    <property type="project" value="UniProtKB-KW"/>
</dbReference>
<dbReference type="PANTHER" id="PTHR34299">
    <property type="entry name" value="DIACYLGLYCEROL KINASE"/>
    <property type="match status" value="1"/>
</dbReference>
<evidence type="ECO:0000256" key="11">
    <source>
        <dbReference type="ARBA" id="ARBA00023098"/>
    </source>
</evidence>
<dbReference type="CDD" id="cd14265">
    <property type="entry name" value="UDPK_IM_like"/>
    <property type="match status" value="1"/>
</dbReference>
<keyword evidence="7 17" id="KW-0547">Nucleotide-binding</keyword>
<keyword evidence="8 20" id="KW-0418">Kinase</keyword>